<comment type="caution">
    <text evidence="1">The sequence shown here is derived from an EMBL/GenBank/DDBJ whole genome shotgun (WGS) entry which is preliminary data.</text>
</comment>
<organism evidence="1 2">
    <name type="scientific">Streptomyces acidiscabies</name>
    <dbReference type="NCBI Taxonomy" id="42234"/>
    <lineage>
        <taxon>Bacteria</taxon>
        <taxon>Bacillati</taxon>
        <taxon>Actinomycetota</taxon>
        <taxon>Actinomycetes</taxon>
        <taxon>Kitasatosporales</taxon>
        <taxon>Streptomycetaceae</taxon>
        <taxon>Streptomyces</taxon>
    </lineage>
</organism>
<reference evidence="2" key="1">
    <citation type="submission" date="2014-07" db="EMBL/GenBank/DDBJ databases">
        <title>Genome sequencing of plant-pathogenic Streptomyces species.</title>
        <authorList>
            <person name="Harrison J."/>
            <person name="Sapp M."/>
            <person name="Thwaites R."/>
            <person name="Studholme D.J."/>
        </authorList>
    </citation>
    <scope>NUCLEOTIDE SEQUENCE [LARGE SCALE GENOMIC DNA]</scope>
    <source>
        <strain evidence="2">NCPPB 4445</strain>
    </source>
</reference>
<evidence type="ECO:0000313" key="2">
    <source>
        <dbReference type="Proteomes" id="UP000037151"/>
    </source>
</evidence>
<proteinExistence type="predicted"/>
<accession>A0A0L0JZ68</accession>
<evidence type="ECO:0000313" key="1">
    <source>
        <dbReference type="EMBL" id="KND30881.1"/>
    </source>
</evidence>
<dbReference type="Proteomes" id="UP000037151">
    <property type="component" value="Unassembled WGS sequence"/>
</dbReference>
<dbReference type="OrthoDB" id="4282368at2"/>
<gene>
    <name evidence="1" type="ORF">IQ63_27660</name>
</gene>
<dbReference type="AlphaFoldDB" id="A0A0L0JZ68"/>
<name>A0A0L0JZ68_9ACTN</name>
<protein>
    <submittedName>
        <fullName evidence="1">Uncharacterized protein</fullName>
    </submittedName>
</protein>
<dbReference type="EMBL" id="JPPY01000161">
    <property type="protein sequence ID" value="KND30881.1"/>
    <property type="molecule type" value="Genomic_DNA"/>
</dbReference>
<dbReference type="PATRIC" id="fig|42234.21.peg.5699"/>
<sequence length="167" mass="17993">MLIAPLALTILAGCAMNKSDDEASSSGTSTSRDAADSLEKVSSSIYELIKVKGKASDSRAGVMDCSGKDTKKYFQVFHPWSFHPASAGDLGAAMEQLKTELPKHGWKIVEYGPDSSKNKNINLTADNDEKKVGVHIVQMSKDDPPGLSLNLVSGCYQVPEGEEVQRF</sequence>